<evidence type="ECO:0000256" key="16">
    <source>
        <dbReference type="ARBA" id="ARBA00023316"/>
    </source>
</evidence>
<keyword evidence="15 25" id="KW-0464">Manganese</keyword>
<comment type="cofactor">
    <cofactor evidence="1">
        <name>Mn(2+)</name>
        <dbReference type="ChEBI" id="CHEBI:29035"/>
    </cofactor>
</comment>
<evidence type="ECO:0000256" key="24">
    <source>
        <dbReference type="PIRSR" id="PIRSR039102-2"/>
    </source>
</evidence>
<feature type="binding site" evidence="24">
    <location>
        <begin position="221"/>
        <end position="228"/>
    </location>
    <ligand>
        <name>ATP</name>
        <dbReference type="ChEBI" id="CHEBI:30616"/>
    </ligand>
</feature>
<dbReference type="NCBIfam" id="TIGR01205">
    <property type="entry name" value="D_ala_D_alaTIGR"/>
    <property type="match status" value="1"/>
</dbReference>
<keyword evidence="10 24" id="KW-0547">Nucleotide-binding</keyword>
<comment type="pathway">
    <text evidence="4 22">Cell wall biogenesis; peptidoglycan biosynthesis.</text>
</comment>
<dbReference type="RefSeq" id="WP_090236630.1">
    <property type="nucleotide sequence ID" value="NZ_FOJW01000006.1"/>
</dbReference>
<feature type="binding site" evidence="24">
    <location>
        <begin position="183"/>
        <end position="185"/>
    </location>
    <ligand>
        <name>ATP</name>
        <dbReference type="ChEBI" id="CHEBI:30616"/>
    </ligand>
</feature>
<comment type="function">
    <text evidence="2 22">Cell wall formation.</text>
</comment>
<reference evidence="28 29" key="1">
    <citation type="submission" date="2016-10" db="EMBL/GenBank/DDBJ databases">
        <authorList>
            <person name="de Groot N.N."/>
        </authorList>
    </citation>
    <scope>NUCLEOTIDE SEQUENCE [LARGE SCALE GENOMIC DNA]</scope>
    <source>
        <strain evidence="28 29">CGMCC 1.3702</strain>
    </source>
</reference>
<evidence type="ECO:0000256" key="14">
    <source>
        <dbReference type="ARBA" id="ARBA00022984"/>
    </source>
</evidence>
<evidence type="ECO:0000256" key="2">
    <source>
        <dbReference type="ARBA" id="ARBA00003921"/>
    </source>
</evidence>
<dbReference type="Pfam" id="PF07478">
    <property type="entry name" value="Dala_Dala_lig_C"/>
    <property type="match status" value="1"/>
</dbReference>
<evidence type="ECO:0000256" key="20">
    <source>
        <dbReference type="ARBA" id="ARBA00076288"/>
    </source>
</evidence>
<evidence type="ECO:0000256" key="9">
    <source>
        <dbReference type="ARBA" id="ARBA00022723"/>
    </source>
</evidence>
<comment type="catalytic activity">
    <reaction evidence="17 22">
        <text>2 D-alanine + ATP = D-alanyl-D-alanine + ADP + phosphate + H(+)</text>
        <dbReference type="Rhea" id="RHEA:11224"/>
        <dbReference type="ChEBI" id="CHEBI:15378"/>
        <dbReference type="ChEBI" id="CHEBI:30616"/>
        <dbReference type="ChEBI" id="CHEBI:43474"/>
        <dbReference type="ChEBI" id="CHEBI:57416"/>
        <dbReference type="ChEBI" id="CHEBI:57822"/>
        <dbReference type="ChEBI" id="CHEBI:456216"/>
        <dbReference type="EC" id="6.3.2.4"/>
    </reaction>
</comment>
<dbReference type="SUPFAM" id="SSF56059">
    <property type="entry name" value="Glutathione synthetase ATP-binding domain-like"/>
    <property type="match status" value="1"/>
</dbReference>
<gene>
    <name evidence="22" type="primary">ddl</name>
    <name evidence="28" type="ORF">SAMN04488072_10699</name>
</gene>
<evidence type="ECO:0000256" key="8">
    <source>
        <dbReference type="ARBA" id="ARBA00022598"/>
    </source>
</evidence>
<dbReference type="Pfam" id="PF01820">
    <property type="entry name" value="Dala_Dala_lig_N"/>
    <property type="match status" value="1"/>
</dbReference>
<dbReference type="Proteomes" id="UP000198642">
    <property type="component" value="Unassembled WGS sequence"/>
</dbReference>
<dbReference type="FunFam" id="3.30.1490.20:FF:000007">
    <property type="entry name" value="D-alanine--D-alanine ligase"/>
    <property type="match status" value="1"/>
</dbReference>
<protein>
    <recommendedName>
        <fullName evidence="19 22">D-alanine--D-alanine ligase</fullName>
        <ecNumber evidence="6 22">6.3.2.4</ecNumber>
    </recommendedName>
    <alternativeName>
        <fullName evidence="21 22">D-Ala-D-Ala ligase</fullName>
    </alternativeName>
    <alternativeName>
        <fullName evidence="20 22">D-alanylalanine synthetase</fullName>
    </alternativeName>
</protein>
<evidence type="ECO:0000256" key="18">
    <source>
        <dbReference type="ARBA" id="ARBA00060592"/>
    </source>
</evidence>
<feature type="binding site" evidence="25">
    <location>
        <position position="302"/>
    </location>
    <ligand>
        <name>Mg(2+)</name>
        <dbReference type="ChEBI" id="CHEBI:18420"/>
        <label>1</label>
    </ligand>
</feature>
<feature type="active site" evidence="23">
    <location>
        <position position="191"/>
    </location>
</feature>
<keyword evidence="7 22" id="KW-0963">Cytoplasm</keyword>
<feature type="binding site" evidence="25">
    <location>
        <position position="315"/>
    </location>
    <ligand>
        <name>Mg(2+)</name>
        <dbReference type="ChEBI" id="CHEBI:18420"/>
        <label>1</label>
    </ligand>
</feature>
<dbReference type="GO" id="GO:0008360">
    <property type="term" value="P:regulation of cell shape"/>
    <property type="evidence" value="ECO:0007669"/>
    <property type="project" value="UniProtKB-KW"/>
</dbReference>
<evidence type="ECO:0000256" key="22">
    <source>
        <dbReference type="HAMAP-Rule" id="MF_00047"/>
    </source>
</evidence>
<evidence type="ECO:0000256" key="17">
    <source>
        <dbReference type="ARBA" id="ARBA00047614"/>
    </source>
</evidence>
<dbReference type="PANTHER" id="PTHR23132:SF25">
    <property type="entry name" value="D-ALANINE--D-ALANINE LIGASE A"/>
    <property type="match status" value="1"/>
</dbReference>
<organism evidence="28 29">
    <name type="scientific">Lentibacillus halodurans</name>
    <dbReference type="NCBI Taxonomy" id="237679"/>
    <lineage>
        <taxon>Bacteria</taxon>
        <taxon>Bacillati</taxon>
        <taxon>Bacillota</taxon>
        <taxon>Bacilli</taxon>
        <taxon>Bacillales</taxon>
        <taxon>Bacillaceae</taxon>
        <taxon>Lentibacillus</taxon>
    </lineage>
</organism>
<dbReference type="Gene3D" id="3.30.1490.20">
    <property type="entry name" value="ATP-grasp fold, A domain"/>
    <property type="match status" value="1"/>
</dbReference>
<dbReference type="InterPro" id="IPR005905">
    <property type="entry name" value="D_ala_D_ala"/>
</dbReference>
<dbReference type="PIRSF" id="PIRSF039102">
    <property type="entry name" value="Ddl/VanB"/>
    <property type="match status" value="1"/>
</dbReference>
<dbReference type="InterPro" id="IPR013815">
    <property type="entry name" value="ATP_grasp_subdomain_1"/>
</dbReference>
<dbReference type="UniPathway" id="UPA00219"/>
<feature type="binding site" evidence="25">
    <location>
        <position position="317"/>
    </location>
    <ligand>
        <name>Mg(2+)</name>
        <dbReference type="ChEBI" id="CHEBI:18420"/>
        <label>2</label>
    </ligand>
</feature>
<dbReference type="NCBIfam" id="NF002378">
    <property type="entry name" value="PRK01372.1"/>
    <property type="match status" value="1"/>
</dbReference>
<dbReference type="PANTHER" id="PTHR23132">
    <property type="entry name" value="D-ALANINE--D-ALANINE LIGASE"/>
    <property type="match status" value="1"/>
</dbReference>
<keyword evidence="12 25" id="KW-0460">Magnesium</keyword>
<dbReference type="InterPro" id="IPR000291">
    <property type="entry name" value="D-Ala_lig_Van_CS"/>
</dbReference>
<evidence type="ECO:0000259" key="27">
    <source>
        <dbReference type="PROSITE" id="PS50975"/>
    </source>
</evidence>
<evidence type="ECO:0000256" key="12">
    <source>
        <dbReference type="ARBA" id="ARBA00022842"/>
    </source>
</evidence>
<dbReference type="OrthoDB" id="9813261at2"/>
<dbReference type="Gene3D" id="3.30.470.20">
    <property type="entry name" value="ATP-grasp fold, B domain"/>
    <property type="match status" value="1"/>
</dbReference>
<evidence type="ECO:0000256" key="21">
    <source>
        <dbReference type="ARBA" id="ARBA00077154"/>
    </source>
</evidence>
<keyword evidence="14 22" id="KW-0573">Peptidoglycan synthesis</keyword>
<evidence type="ECO:0000256" key="6">
    <source>
        <dbReference type="ARBA" id="ARBA00012216"/>
    </source>
</evidence>
<evidence type="ECO:0000256" key="5">
    <source>
        <dbReference type="ARBA" id="ARBA00010871"/>
    </source>
</evidence>
<evidence type="ECO:0000256" key="19">
    <source>
        <dbReference type="ARBA" id="ARBA00068427"/>
    </source>
</evidence>
<evidence type="ECO:0000256" key="4">
    <source>
        <dbReference type="ARBA" id="ARBA00004752"/>
    </source>
</evidence>
<dbReference type="GO" id="GO:0005524">
    <property type="term" value="F:ATP binding"/>
    <property type="evidence" value="ECO:0007669"/>
    <property type="project" value="UniProtKB-UniRule"/>
</dbReference>
<dbReference type="GO" id="GO:0008716">
    <property type="term" value="F:D-alanine-D-alanine ligase activity"/>
    <property type="evidence" value="ECO:0007669"/>
    <property type="project" value="UniProtKB-UniRule"/>
</dbReference>
<feature type="binding site" evidence="24">
    <location>
        <begin position="314"/>
        <end position="315"/>
    </location>
    <ligand>
        <name>ATP</name>
        <dbReference type="ChEBI" id="CHEBI:30616"/>
    </ligand>
</feature>
<evidence type="ECO:0000256" key="13">
    <source>
        <dbReference type="ARBA" id="ARBA00022960"/>
    </source>
</evidence>
<dbReference type="EMBL" id="FOJW01000006">
    <property type="protein sequence ID" value="SFB05584.1"/>
    <property type="molecule type" value="Genomic_DNA"/>
</dbReference>
<accession>A0A1I0XXC6</accession>
<evidence type="ECO:0000256" key="3">
    <source>
        <dbReference type="ARBA" id="ARBA00004496"/>
    </source>
</evidence>
<comment type="similarity">
    <text evidence="5 22">Belongs to the D-alanine--D-alanine ligase family.</text>
</comment>
<evidence type="ECO:0000256" key="15">
    <source>
        <dbReference type="ARBA" id="ARBA00023211"/>
    </source>
</evidence>
<dbReference type="GO" id="GO:0071555">
    <property type="term" value="P:cell wall organization"/>
    <property type="evidence" value="ECO:0007669"/>
    <property type="project" value="UniProtKB-KW"/>
</dbReference>
<evidence type="ECO:0000256" key="26">
    <source>
        <dbReference type="PROSITE-ProRule" id="PRU00409"/>
    </source>
</evidence>
<feature type="active site" evidence="23">
    <location>
        <position position="16"/>
    </location>
</feature>
<dbReference type="PROSITE" id="PS50975">
    <property type="entry name" value="ATP_GRASP"/>
    <property type="match status" value="1"/>
</dbReference>
<proteinExistence type="inferred from homology"/>
<sequence length="368" mass="40489">MPKRKIGIIFGGKSAEHEVSLQSAKNIVDAIDKDQYDVVLIGIDKQGKWHINDKSSYLINAENPKLIQLNKSNEAVAIVPGETDHQLVKAADAGMLDQLDAVFPIVHGTLGEDGSLQGMMRIANLPFVGTSVLGSAICMDKDIAKRLLKAAGIKVADGLAFSRAKRDQIDFSEVKEQVGVPMFVKPANQGSSVGVSKVSTKAEFDQAVDEAFQYDQKVVIEETLVGREIECAVLGNDEPKSSLPGEILPQTEFYSYESKYIDETGAVLEIPAELSDDEIEKLQKTAVEAFKALECEGLARVDFFLTEDGEVYVNEVNTLPGFTRISMYPKLWELSGIAYPELIDHLIELAIERHEQNSKLKSAVWDEE</sequence>
<evidence type="ECO:0000256" key="23">
    <source>
        <dbReference type="PIRSR" id="PIRSR039102-1"/>
    </source>
</evidence>
<comment type="subcellular location">
    <subcellularLocation>
        <location evidence="3 22">Cytoplasm</location>
    </subcellularLocation>
</comment>
<dbReference type="EC" id="6.3.2.4" evidence="6 22"/>
<dbReference type="InterPro" id="IPR011127">
    <property type="entry name" value="Dala_Dala_lig_N"/>
</dbReference>
<evidence type="ECO:0000256" key="1">
    <source>
        <dbReference type="ARBA" id="ARBA00001936"/>
    </source>
</evidence>
<evidence type="ECO:0000256" key="25">
    <source>
        <dbReference type="PIRSR" id="PIRSR039102-3"/>
    </source>
</evidence>
<feature type="binding site" evidence="24">
    <location>
        <begin position="191"/>
        <end position="192"/>
    </location>
    <ligand>
        <name>ATP</name>
        <dbReference type="ChEBI" id="CHEBI:30616"/>
    </ligand>
</feature>
<evidence type="ECO:0000256" key="7">
    <source>
        <dbReference type="ARBA" id="ARBA00022490"/>
    </source>
</evidence>
<dbReference type="InterPro" id="IPR011761">
    <property type="entry name" value="ATP-grasp"/>
</dbReference>
<dbReference type="InterPro" id="IPR011095">
    <property type="entry name" value="Dala_Dala_lig_C"/>
</dbReference>
<feature type="active site" evidence="23">
    <location>
        <position position="326"/>
    </location>
</feature>
<dbReference type="PROSITE" id="PS00844">
    <property type="entry name" value="DALA_DALA_LIGASE_2"/>
    <property type="match status" value="1"/>
</dbReference>
<comment type="cofactor">
    <cofactor evidence="25">
        <name>Mg(2+)</name>
        <dbReference type="ChEBI" id="CHEBI:18420"/>
    </cofactor>
    <cofactor evidence="25">
        <name>Mn(2+)</name>
        <dbReference type="ChEBI" id="CHEBI:29035"/>
    </cofactor>
    <text evidence="25">Binds 2 magnesium or manganese ions per subunit.</text>
</comment>
<dbReference type="NCBIfam" id="NF002528">
    <property type="entry name" value="PRK01966.1-4"/>
    <property type="match status" value="1"/>
</dbReference>
<dbReference type="STRING" id="237679.SAMN04488072_10699"/>
<dbReference type="AlphaFoldDB" id="A0A1I0XXC6"/>
<dbReference type="GO" id="GO:0005829">
    <property type="term" value="C:cytosol"/>
    <property type="evidence" value="ECO:0007669"/>
    <property type="project" value="TreeGrafter"/>
</dbReference>
<dbReference type="NCBIfam" id="NF002525">
    <property type="entry name" value="PRK01966.1-1"/>
    <property type="match status" value="1"/>
</dbReference>
<dbReference type="GO" id="GO:0046872">
    <property type="term" value="F:metal ion binding"/>
    <property type="evidence" value="ECO:0007669"/>
    <property type="project" value="UniProtKB-KW"/>
</dbReference>
<evidence type="ECO:0000256" key="11">
    <source>
        <dbReference type="ARBA" id="ARBA00022840"/>
    </source>
</evidence>
<feature type="domain" description="ATP-grasp" evidence="27">
    <location>
        <begin position="145"/>
        <end position="348"/>
    </location>
</feature>
<keyword evidence="11 26" id="KW-0067">ATP-binding</keyword>
<dbReference type="PROSITE" id="PS00843">
    <property type="entry name" value="DALA_DALA_LIGASE_1"/>
    <property type="match status" value="1"/>
</dbReference>
<dbReference type="GO" id="GO:0009252">
    <property type="term" value="P:peptidoglycan biosynthetic process"/>
    <property type="evidence" value="ECO:0007669"/>
    <property type="project" value="UniProtKB-UniRule"/>
</dbReference>
<evidence type="ECO:0000313" key="28">
    <source>
        <dbReference type="EMBL" id="SFB05584.1"/>
    </source>
</evidence>
<dbReference type="InterPro" id="IPR016185">
    <property type="entry name" value="PreATP-grasp_dom_sf"/>
</dbReference>
<dbReference type="Gene3D" id="3.40.50.20">
    <property type="match status" value="1"/>
</dbReference>
<feature type="binding site" evidence="24">
    <location>
        <position position="141"/>
    </location>
    <ligand>
        <name>ATP</name>
        <dbReference type="ChEBI" id="CHEBI:30616"/>
    </ligand>
</feature>
<evidence type="ECO:0000313" key="29">
    <source>
        <dbReference type="Proteomes" id="UP000198642"/>
    </source>
</evidence>
<keyword evidence="13 22" id="KW-0133">Cell shape</keyword>
<dbReference type="HAMAP" id="MF_00047">
    <property type="entry name" value="Dala_Dala_lig"/>
    <property type="match status" value="1"/>
</dbReference>
<keyword evidence="8 22" id="KW-0436">Ligase</keyword>
<keyword evidence="9 25" id="KW-0479">Metal-binding</keyword>
<dbReference type="FunFam" id="3.30.470.20:FF:000008">
    <property type="entry name" value="D-alanine--D-alanine ligase"/>
    <property type="match status" value="1"/>
</dbReference>
<name>A0A1I0XXC6_9BACI</name>
<evidence type="ECO:0000256" key="10">
    <source>
        <dbReference type="ARBA" id="ARBA00022741"/>
    </source>
</evidence>
<feature type="binding site" evidence="25">
    <location>
        <position position="315"/>
    </location>
    <ligand>
        <name>Mg(2+)</name>
        <dbReference type="ChEBI" id="CHEBI:18420"/>
        <label>2</label>
    </ligand>
</feature>
<keyword evidence="16 22" id="KW-0961">Cell wall biogenesis/degradation</keyword>
<keyword evidence="29" id="KW-1185">Reference proteome</keyword>
<dbReference type="SUPFAM" id="SSF52440">
    <property type="entry name" value="PreATP-grasp domain"/>
    <property type="match status" value="1"/>
</dbReference>
<comment type="pathway">
    <text evidence="18">Glycan biosynthesis.</text>
</comment>